<keyword evidence="1" id="KW-0812">Transmembrane</keyword>
<organism evidence="3 4">
    <name type="scientific">Gibberella zeae</name>
    <name type="common">Wheat head blight fungus</name>
    <name type="synonym">Fusarium graminearum</name>
    <dbReference type="NCBI Taxonomy" id="5518"/>
    <lineage>
        <taxon>Eukaryota</taxon>
        <taxon>Fungi</taxon>
        <taxon>Dikarya</taxon>
        <taxon>Ascomycota</taxon>
        <taxon>Pezizomycotina</taxon>
        <taxon>Sordariomycetes</taxon>
        <taxon>Hypocreomycetidae</taxon>
        <taxon>Hypocreales</taxon>
        <taxon>Nectriaceae</taxon>
        <taxon>Fusarium</taxon>
    </lineage>
</organism>
<evidence type="ECO:0000313" key="4">
    <source>
        <dbReference type="Proteomes" id="UP000746612"/>
    </source>
</evidence>
<dbReference type="Proteomes" id="UP000746612">
    <property type="component" value="Unassembled WGS sequence"/>
</dbReference>
<sequence length="104" mass="11571">MADPFSVAGSAVGIISLGIIVAQGLFDYYAAFHGQRSDVAYTTKKLFRLLDLLESLRKHLDRRKLQAEDSETLSNVDSCMQDCKQLIQDLEAELSKFSQTPSSQ</sequence>
<protein>
    <recommendedName>
        <fullName evidence="2">Azaphilone pigments biosynthesis cluster protein L N-terminal domain-containing protein</fullName>
    </recommendedName>
</protein>
<proteinExistence type="predicted"/>
<comment type="caution">
    <text evidence="3">The sequence shown here is derived from an EMBL/GenBank/DDBJ whole genome shotgun (WGS) entry which is preliminary data.</text>
</comment>
<dbReference type="InterPro" id="IPR031348">
    <property type="entry name" value="PigL_N"/>
</dbReference>
<evidence type="ECO:0000256" key="1">
    <source>
        <dbReference type="SAM" id="Phobius"/>
    </source>
</evidence>
<dbReference type="EMBL" id="CAJPIJ010000195">
    <property type="protein sequence ID" value="CAG2009948.1"/>
    <property type="molecule type" value="Genomic_DNA"/>
</dbReference>
<feature type="transmembrane region" description="Helical" evidence="1">
    <location>
        <begin position="6"/>
        <end position="26"/>
    </location>
</feature>
<keyword evidence="1" id="KW-0472">Membrane</keyword>
<evidence type="ECO:0000259" key="2">
    <source>
        <dbReference type="Pfam" id="PF17111"/>
    </source>
</evidence>
<gene>
    <name evidence="3" type="ORF">MDCFG202_LOCUS591890</name>
</gene>
<name>A0A9N8WYV5_GIBZA</name>
<dbReference type="Pfam" id="PF17111">
    <property type="entry name" value="PigL_N"/>
    <property type="match status" value="1"/>
</dbReference>
<keyword evidence="1" id="KW-1133">Transmembrane helix</keyword>
<evidence type="ECO:0000313" key="3">
    <source>
        <dbReference type="EMBL" id="CAG2009948.1"/>
    </source>
</evidence>
<dbReference type="AlphaFoldDB" id="A0A9N8WYV5"/>
<feature type="domain" description="Azaphilone pigments biosynthesis cluster protein L N-terminal" evidence="2">
    <location>
        <begin position="2"/>
        <end position="102"/>
    </location>
</feature>
<accession>A0A9N8WYV5</accession>
<reference evidence="3" key="1">
    <citation type="submission" date="2021-03" db="EMBL/GenBank/DDBJ databases">
        <authorList>
            <person name="Alouane T."/>
            <person name="Langin T."/>
            <person name="Bonhomme L."/>
        </authorList>
    </citation>
    <scope>NUCLEOTIDE SEQUENCE</scope>
    <source>
        <strain evidence="3">MDC_Fg202</strain>
    </source>
</reference>